<feature type="region of interest" description="Disordered" evidence="1">
    <location>
        <begin position="404"/>
        <end position="424"/>
    </location>
</feature>
<gene>
    <name evidence="3" type="ORF">TKK_014366</name>
</gene>
<dbReference type="GO" id="GO:0071897">
    <property type="term" value="P:DNA biosynthetic process"/>
    <property type="evidence" value="ECO:0007669"/>
    <property type="project" value="UniProtKB-ARBA"/>
</dbReference>
<name>A0ABD2WD19_9HYME</name>
<reference evidence="3 4" key="1">
    <citation type="journal article" date="2024" name="bioRxiv">
        <title>A reference genome for Trichogramma kaykai: A tiny desert-dwelling parasitoid wasp with competing sex-ratio distorters.</title>
        <authorList>
            <person name="Culotta J."/>
            <person name="Lindsey A.R."/>
        </authorList>
    </citation>
    <scope>NUCLEOTIDE SEQUENCE [LARGE SCALE GENOMIC DNA]</scope>
    <source>
        <strain evidence="3 4">KSX58</strain>
    </source>
</reference>
<sequence>MATASLKLQMVLAANIMNFYVNSTTKVGAARQTLSHFQTRLGILERYWETFVTRHDEILSYPDDLSKEEYFVKSVYDQTEDNYTGTKALILDHITALTPQGPAAVQTGNDRVARSNEQSGAPLPALALPIFTGKQEGWESFKQRFSSLVRDKEAIPKVAKLQHLLNAVQGPVALRLKGMEITAANFDVAWDKLIRRYDNQRIRLHNALESLMQLPLVKSRTTDELTNLIDRTEEAVRSLQELRCPVHEYDNWIVHCVVRKLDANSRESWEISREESSEFPKYCDLVLLLERRVQSLEQARPSAGLAAASNQGLRDRGYGHRRVLANTARIEDAPAGRSGPLCDIGQKSHWIHRCFKFLGMSQQQRLELCKAKRLCLNCLHRSHLVDKCPSSSRCLICQDKHHTKLHTDRPGRPRHGNGSSAEEGAMSNVNAPIEEDQGGSVNVFTTRVGSDVLLAAAMVHLVTAGGQLLSVRALIDPAAERSFITRRAASQLNLPTRRTSMSIIGLGAAVSSRAGTELCLQGLELADPRFGVPARVDFVLEGDVFPELILNGVVKGTAGTPVAQKTVFGWILMGPTLPDTADGGGAVRAFHVSIEPSISSLVSKLWELDNVSSRPHLSEDERRCEELFVQTHRRDSSGRFVVRLPFASRTDLRGSRFAAQSCLLRMERRFQKDSKLRDVYSEFMNEYIRLGHMECVPTQQLQRPSSYLPHHGVFRPDNPNRIRVVFNASSKSNDGLSLNGQLLAGPKLQADITVVLSNWRFFEFAGTTDVEKMFRQIRVHEDDFDWQPPFLALRVMKQLAEDGRVAYPEASEVLQHQLYVDDLFFGARSAEETVRRRDELIALLASAGMRLAKWAASHTEIVEDLTGNKPEVVALRVDEAVSTLGLKWLPRLDCFTFQFKPVLTTSPVTRRTVLSDIARTFDPMGWLCPVLIVAKILLQDICIDGTDWDA</sequence>
<evidence type="ECO:0000313" key="4">
    <source>
        <dbReference type="Proteomes" id="UP001627154"/>
    </source>
</evidence>
<dbReference type="PANTHER" id="PTHR47331">
    <property type="entry name" value="PHD-TYPE DOMAIN-CONTAINING PROTEIN"/>
    <property type="match status" value="1"/>
</dbReference>
<dbReference type="Pfam" id="PF05380">
    <property type="entry name" value="Peptidase_A17"/>
    <property type="match status" value="1"/>
</dbReference>
<keyword evidence="4" id="KW-1185">Reference proteome</keyword>
<evidence type="ECO:0000313" key="3">
    <source>
        <dbReference type="EMBL" id="KAL3390905.1"/>
    </source>
</evidence>
<dbReference type="Pfam" id="PF03564">
    <property type="entry name" value="DUF1759"/>
    <property type="match status" value="1"/>
</dbReference>
<proteinExistence type="predicted"/>
<dbReference type="InterPro" id="IPR005312">
    <property type="entry name" value="DUF1759"/>
</dbReference>
<organism evidence="3 4">
    <name type="scientific">Trichogramma kaykai</name>
    <dbReference type="NCBI Taxonomy" id="54128"/>
    <lineage>
        <taxon>Eukaryota</taxon>
        <taxon>Metazoa</taxon>
        <taxon>Ecdysozoa</taxon>
        <taxon>Arthropoda</taxon>
        <taxon>Hexapoda</taxon>
        <taxon>Insecta</taxon>
        <taxon>Pterygota</taxon>
        <taxon>Neoptera</taxon>
        <taxon>Endopterygota</taxon>
        <taxon>Hymenoptera</taxon>
        <taxon>Apocrita</taxon>
        <taxon>Proctotrupomorpha</taxon>
        <taxon>Chalcidoidea</taxon>
        <taxon>Trichogrammatidae</taxon>
        <taxon>Trichogramma</taxon>
    </lineage>
</organism>
<feature type="domain" description="Peptidase A2" evidence="2">
    <location>
        <begin position="471"/>
        <end position="513"/>
    </location>
</feature>
<protein>
    <recommendedName>
        <fullName evidence="2">Peptidase A2 domain-containing protein</fullName>
    </recommendedName>
</protein>
<dbReference type="PROSITE" id="PS50175">
    <property type="entry name" value="ASP_PROT_RETROV"/>
    <property type="match status" value="1"/>
</dbReference>
<evidence type="ECO:0000259" key="2">
    <source>
        <dbReference type="PROSITE" id="PS50175"/>
    </source>
</evidence>
<dbReference type="SUPFAM" id="SSF56672">
    <property type="entry name" value="DNA/RNA polymerases"/>
    <property type="match status" value="1"/>
</dbReference>
<dbReference type="PANTHER" id="PTHR47331:SF1">
    <property type="entry name" value="GAG-LIKE PROTEIN"/>
    <property type="match status" value="1"/>
</dbReference>
<dbReference type="EMBL" id="JBJJXI010000114">
    <property type="protein sequence ID" value="KAL3390905.1"/>
    <property type="molecule type" value="Genomic_DNA"/>
</dbReference>
<dbReference type="Proteomes" id="UP001627154">
    <property type="component" value="Unassembled WGS sequence"/>
</dbReference>
<dbReference type="AlphaFoldDB" id="A0ABD2WD19"/>
<dbReference type="InterPro" id="IPR043502">
    <property type="entry name" value="DNA/RNA_pol_sf"/>
</dbReference>
<dbReference type="InterPro" id="IPR008042">
    <property type="entry name" value="Retrotrans_Pao"/>
</dbReference>
<evidence type="ECO:0000256" key="1">
    <source>
        <dbReference type="SAM" id="MobiDB-lite"/>
    </source>
</evidence>
<comment type="caution">
    <text evidence="3">The sequence shown here is derived from an EMBL/GenBank/DDBJ whole genome shotgun (WGS) entry which is preliminary data.</text>
</comment>
<accession>A0ABD2WD19</accession>
<dbReference type="InterPro" id="IPR001995">
    <property type="entry name" value="Peptidase_A2_cat"/>
</dbReference>